<dbReference type="PROSITE" id="PS50104">
    <property type="entry name" value="TIR"/>
    <property type="match status" value="1"/>
</dbReference>
<dbReference type="EC" id="3.2.2.6" evidence="1"/>
<sequence>RQHQHPERPIHRGGHPKGNRGVQILRRRFVQGLRAYASSTWCLDELAQIVDHQSGDDRALPVFYHLSPSGVSDLSSGCYKRDLDRHKEKFTYVRVNRWRLALKSIADIAGWVLSDHQYVLVLLTTKK</sequence>
<dbReference type="Gene3D" id="3.40.50.10140">
    <property type="entry name" value="Toll/interleukin-1 receptor homology (TIR) domain"/>
    <property type="match status" value="1"/>
</dbReference>
<dbReference type="PANTHER" id="PTHR32009:SF39">
    <property type="entry name" value="TIR DOMAIN-CONTAINING PROTEIN"/>
    <property type="match status" value="1"/>
</dbReference>
<dbReference type="SUPFAM" id="SSF52200">
    <property type="entry name" value="Toll/Interleukin receptor TIR domain"/>
    <property type="match status" value="1"/>
</dbReference>
<accession>A0AAV0R5D5</accession>
<comment type="caution">
    <text evidence="6">The sequence shown here is derived from an EMBL/GenBank/DDBJ whole genome shotgun (WGS) entry which is preliminary data.</text>
</comment>
<reference evidence="6" key="1">
    <citation type="submission" date="2022-08" db="EMBL/GenBank/DDBJ databases">
        <authorList>
            <person name="Gutierrez-Valencia J."/>
        </authorList>
    </citation>
    <scope>NUCLEOTIDE SEQUENCE</scope>
</reference>
<feature type="domain" description="TIR" evidence="5">
    <location>
        <begin position="1"/>
        <end position="127"/>
    </location>
</feature>
<keyword evidence="2" id="KW-0378">Hydrolase</keyword>
<proteinExistence type="predicted"/>
<dbReference type="InterPro" id="IPR000157">
    <property type="entry name" value="TIR_dom"/>
</dbReference>
<dbReference type="EMBL" id="CAMGYJ010000010">
    <property type="protein sequence ID" value="CAI0552530.1"/>
    <property type="molecule type" value="Genomic_DNA"/>
</dbReference>
<dbReference type="GO" id="GO:0061809">
    <property type="term" value="F:NAD+ nucleosidase activity, cyclic ADP-ribose generating"/>
    <property type="evidence" value="ECO:0007669"/>
    <property type="project" value="UniProtKB-EC"/>
</dbReference>
<evidence type="ECO:0000313" key="7">
    <source>
        <dbReference type="Proteomes" id="UP001154282"/>
    </source>
</evidence>
<dbReference type="GO" id="GO:0007165">
    <property type="term" value="P:signal transduction"/>
    <property type="evidence" value="ECO:0007669"/>
    <property type="project" value="InterPro"/>
</dbReference>
<dbReference type="InterPro" id="IPR035897">
    <property type="entry name" value="Toll_tir_struct_dom_sf"/>
</dbReference>
<evidence type="ECO:0000256" key="1">
    <source>
        <dbReference type="ARBA" id="ARBA00011982"/>
    </source>
</evidence>
<dbReference type="AlphaFoldDB" id="A0AAV0R5D5"/>
<evidence type="ECO:0000256" key="2">
    <source>
        <dbReference type="ARBA" id="ARBA00022801"/>
    </source>
</evidence>
<name>A0AAV0R5D5_9ROSI</name>
<evidence type="ECO:0000256" key="3">
    <source>
        <dbReference type="ARBA" id="ARBA00023027"/>
    </source>
</evidence>
<evidence type="ECO:0000259" key="5">
    <source>
        <dbReference type="PROSITE" id="PS50104"/>
    </source>
</evidence>
<protein>
    <recommendedName>
        <fullName evidence="1">ADP-ribosyl cyclase/cyclic ADP-ribose hydrolase</fullName>
        <ecNumber evidence="1">3.2.2.6</ecNumber>
    </recommendedName>
</protein>
<gene>
    <name evidence="6" type="ORF">LITE_LOCUS46464</name>
</gene>
<feature type="non-terminal residue" evidence="6">
    <location>
        <position position="1"/>
    </location>
</feature>
<dbReference type="PANTHER" id="PTHR32009">
    <property type="entry name" value="TMV RESISTANCE PROTEIN N-LIKE"/>
    <property type="match status" value="1"/>
</dbReference>
<evidence type="ECO:0000313" key="6">
    <source>
        <dbReference type="EMBL" id="CAI0552530.1"/>
    </source>
</evidence>
<keyword evidence="7" id="KW-1185">Reference proteome</keyword>
<organism evidence="6 7">
    <name type="scientific">Linum tenue</name>
    <dbReference type="NCBI Taxonomy" id="586396"/>
    <lineage>
        <taxon>Eukaryota</taxon>
        <taxon>Viridiplantae</taxon>
        <taxon>Streptophyta</taxon>
        <taxon>Embryophyta</taxon>
        <taxon>Tracheophyta</taxon>
        <taxon>Spermatophyta</taxon>
        <taxon>Magnoliopsida</taxon>
        <taxon>eudicotyledons</taxon>
        <taxon>Gunneridae</taxon>
        <taxon>Pentapetalae</taxon>
        <taxon>rosids</taxon>
        <taxon>fabids</taxon>
        <taxon>Malpighiales</taxon>
        <taxon>Linaceae</taxon>
        <taxon>Linum</taxon>
    </lineage>
</organism>
<dbReference type="Pfam" id="PF01582">
    <property type="entry name" value="TIR"/>
    <property type="match status" value="1"/>
</dbReference>
<dbReference type="Proteomes" id="UP001154282">
    <property type="component" value="Unassembled WGS sequence"/>
</dbReference>
<keyword evidence="3" id="KW-0520">NAD</keyword>
<comment type="catalytic activity">
    <reaction evidence="4">
        <text>NAD(+) + H2O = ADP-D-ribose + nicotinamide + H(+)</text>
        <dbReference type="Rhea" id="RHEA:16301"/>
        <dbReference type="ChEBI" id="CHEBI:15377"/>
        <dbReference type="ChEBI" id="CHEBI:15378"/>
        <dbReference type="ChEBI" id="CHEBI:17154"/>
        <dbReference type="ChEBI" id="CHEBI:57540"/>
        <dbReference type="ChEBI" id="CHEBI:57967"/>
        <dbReference type="EC" id="3.2.2.6"/>
    </reaction>
    <physiologicalReaction direction="left-to-right" evidence="4">
        <dbReference type="Rhea" id="RHEA:16302"/>
    </physiologicalReaction>
</comment>
<evidence type="ECO:0000256" key="4">
    <source>
        <dbReference type="ARBA" id="ARBA00047304"/>
    </source>
</evidence>